<comment type="similarity">
    <text evidence="1">Belongs to the FAM227 family.</text>
</comment>
<dbReference type="AlphaFoldDB" id="A0A9Q0XDU0"/>
<name>A0A9Q0XDU0_9SAUR</name>
<evidence type="ECO:0000256" key="1">
    <source>
        <dbReference type="ARBA" id="ARBA00008666"/>
    </source>
</evidence>
<feature type="region of interest" description="Disordered" evidence="3">
    <location>
        <begin position="1"/>
        <end position="22"/>
    </location>
</feature>
<dbReference type="InterPro" id="IPR029417">
    <property type="entry name" value="FAM227"/>
</dbReference>
<evidence type="ECO:0000256" key="2">
    <source>
        <dbReference type="SAM" id="Coils"/>
    </source>
</evidence>
<dbReference type="OrthoDB" id="73353at2759"/>
<keyword evidence="2" id="KW-0175">Coiled coil</keyword>
<proteinExistence type="inferred from homology"/>
<reference evidence="4" key="1">
    <citation type="journal article" date="2023" name="DNA Res.">
        <title>Chromosome-level genome assembly of Phrynocephalus forsythii using third-generation DNA sequencing and Hi-C analysis.</title>
        <authorList>
            <person name="Qi Y."/>
            <person name="Zhao W."/>
            <person name="Zhao Y."/>
            <person name="Niu C."/>
            <person name="Cao S."/>
            <person name="Zhang Y."/>
        </authorList>
    </citation>
    <scope>NUCLEOTIDE SEQUENCE</scope>
    <source>
        <tissue evidence="4">Muscle</tissue>
    </source>
</reference>
<dbReference type="Proteomes" id="UP001142489">
    <property type="component" value="Unassembled WGS sequence"/>
</dbReference>
<evidence type="ECO:0000313" key="5">
    <source>
        <dbReference type="Proteomes" id="UP001142489"/>
    </source>
</evidence>
<accession>A0A9Q0XDU0</accession>
<protein>
    <submittedName>
        <fullName evidence="4">Uncharacterized protein</fullName>
    </submittedName>
</protein>
<evidence type="ECO:0000313" key="4">
    <source>
        <dbReference type="EMBL" id="KAJ7311025.1"/>
    </source>
</evidence>
<dbReference type="PANTHER" id="PTHR33560:SF2">
    <property type="entry name" value="PROTEIN FAM227B"/>
    <property type="match status" value="1"/>
</dbReference>
<keyword evidence="5" id="KW-1185">Reference proteome</keyword>
<feature type="coiled-coil region" evidence="2">
    <location>
        <begin position="203"/>
        <end position="230"/>
    </location>
</feature>
<feature type="compositionally biased region" description="Polar residues" evidence="3">
    <location>
        <begin position="257"/>
        <end position="267"/>
    </location>
</feature>
<dbReference type="EMBL" id="JAPFRF010000014">
    <property type="protein sequence ID" value="KAJ7311025.1"/>
    <property type="molecule type" value="Genomic_DNA"/>
</dbReference>
<comment type="caution">
    <text evidence="4">The sequence shown here is derived from an EMBL/GenBank/DDBJ whole genome shotgun (WGS) entry which is preliminary data.</text>
</comment>
<feature type="region of interest" description="Disordered" evidence="3">
    <location>
        <begin position="254"/>
        <end position="276"/>
    </location>
</feature>
<feature type="compositionally biased region" description="Basic and acidic residues" evidence="3">
    <location>
        <begin position="1"/>
        <end position="10"/>
    </location>
</feature>
<gene>
    <name evidence="4" type="ORF">JRQ81_006621</name>
</gene>
<organism evidence="4 5">
    <name type="scientific">Phrynocephalus forsythii</name>
    <dbReference type="NCBI Taxonomy" id="171643"/>
    <lineage>
        <taxon>Eukaryota</taxon>
        <taxon>Metazoa</taxon>
        <taxon>Chordata</taxon>
        <taxon>Craniata</taxon>
        <taxon>Vertebrata</taxon>
        <taxon>Euteleostomi</taxon>
        <taxon>Lepidosauria</taxon>
        <taxon>Squamata</taxon>
        <taxon>Bifurcata</taxon>
        <taxon>Unidentata</taxon>
        <taxon>Episquamata</taxon>
        <taxon>Toxicofera</taxon>
        <taxon>Iguania</taxon>
        <taxon>Acrodonta</taxon>
        <taxon>Agamidae</taxon>
        <taxon>Agaminae</taxon>
        <taxon>Phrynocephalus</taxon>
    </lineage>
</organism>
<sequence>MDGPFRDIMSKAHPSQSSLCSSLSPATSLVKIMPLPRSPKGSGGLAIHRTVSIEHSHSQAAWFPFSDPVLMAGLHQFDQVATGLRMELHQAPMRFELQEEQPTREAVKPTKESHYIGSGPDFQRSLFNLGGQSPLVLYYLQMHGITNTLANSRAYRINHTEIYKIPYPFLVGGCTPTSPTYTDAIKASQTFAANLHNNFIDFEHKCDEELAQIQEQREKVNRRYRRMLATITKKPTEARLMTEKFITQMENVKTRRTASSGANSASNDLYKVRNKS</sequence>
<evidence type="ECO:0000256" key="3">
    <source>
        <dbReference type="SAM" id="MobiDB-lite"/>
    </source>
</evidence>
<dbReference type="PANTHER" id="PTHR33560">
    <property type="entry name" value="PROTEIN FAM227B"/>
    <property type="match status" value="1"/>
</dbReference>